<reference evidence="2" key="1">
    <citation type="submission" date="2010-05" db="EMBL/GenBank/DDBJ databases">
        <authorList>
            <person name="Genoscope - CEA"/>
        </authorList>
    </citation>
    <scope>NUCLEOTIDE SEQUENCE</scope>
</reference>
<proteinExistence type="predicted"/>
<sequence length="59" mass="7254">MYISKRYYICTRYKVKSHKIWLNLLINSSLFQIYFFASKKKGFIFAPLLFLKQIKIYVH</sequence>
<dbReference type="EMBL" id="FQ032828">
    <property type="protein sequence ID" value="CBL87583.1"/>
    <property type="molecule type" value="Genomic_DNA"/>
</dbReference>
<keyword evidence="1" id="KW-1133">Transmembrane helix</keyword>
<keyword evidence="1" id="KW-0472">Membrane</keyword>
<evidence type="ECO:0000313" key="2">
    <source>
        <dbReference type="EMBL" id="CBL87583.1"/>
    </source>
</evidence>
<accession>F4MN70</accession>
<keyword evidence="1" id="KW-0812">Transmembrane</keyword>
<gene>
    <name evidence="2" type="ORF">S18_920_0022</name>
</gene>
<feature type="transmembrane region" description="Helical" evidence="1">
    <location>
        <begin position="20"/>
        <end position="37"/>
    </location>
</feature>
<organism evidence="2">
    <name type="scientific">uncultured Flavobacteriia bacterium</name>
    <dbReference type="NCBI Taxonomy" id="212695"/>
    <lineage>
        <taxon>Bacteria</taxon>
        <taxon>Pseudomonadati</taxon>
        <taxon>Bacteroidota</taxon>
        <taxon>Flavobacteriia</taxon>
        <taxon>environmental samples</taxon>
    </lineage>
</organism>
<reference evidence="2" key="2">
    <citation type="journal article" date="2012" name="Environ. Microbiol.">
        <title>Genomic content of uncultured Bacteroidetes from contrasting oceanic provinces in the North Atlantic Ocean.</title>
        <authorList>
            <person name="Gomez-Pereira P.R."/>
            <person name="Schuler M."/>
            <person name="Fuchs B.M."/>
            <person name="Bennke C."/>
            <person name="Teeling H."/>
            <person name="Waldmann J."/>
            <person name="Richter M."/>
            <person name="Barbe V."/>
            <person name="Bataille E."/>
            <person name="Glockner F.O."/>
            <person name="Amann R."/>
        </authorList>
    </citation>
    <scope>NUCLEOTIDE SEQUENCE</scope>
</reference>
<protein>
    <submittedName>
        <fullName evidence="2">Uncharacterized protein</fullName>
    </submittedName>
</protein>
<evidence type="ECO:0000256" key="1">
    <source>
        <dbReference type="SAM" id="Phobius"/>
    </source>
</evidence>
<name>F4MN70_9BACT</name>
<dbReference type="AlphaFoldDB" id="F4MN70"/>